<dbReference type="Gramene" id="BGIOSGA002173-TA">
    <property type="protein sequence ID" value="BGIOSGA002173-PA"/>
    <property type="gene ID" value="BGIOSGA002173"/>
</dbReference>
<name>B8A6K8_ORYSI</name>
<dbReference type="EMBL" id="CM000126">
    <property type="protein sequence ID" value="EEC70128.1"/>
    <property type="molecule type" value="Genomic_DNA"/>
</dbReference>
<feature type="transmembrane region" description="Helical" evidence="9">
    <location>
        <begin position="221"/>
        <end position="242"/>
    </location>
</feature>
<dbReference type="PANTHER" id="PTHR45724">
    <property type="entry name" value="AQUAPORIN NIP2-1"/>
    <property type="match status" value="1"/>
</dbReference>
<keyword evidence="11" id="KW-1185">Reference proteome</keyword>
<evidence type="ECO:0000256" key="5">
    <source>
        <dbReference type="ARBA" id="ARBA00022989"/>
    </source>
</evidence>
<evidence type="ECO:0000256" key="9">
    <source>
        <dbReference type="SAM" id="Phobius"/>
    </source>
</evidence>
<dbReference type="Proteomes" id="UP000007015">
    <property type="component" value="Chromosome 1"/>
</dbReference>
<feature type="transmembrane region" description="Helical" evidence="9">
    <location>
        <begin position="169"/>
        <end position="191"/>
    </location>
</feature>
<proteinExistence type="inferred from homology"/>
<dbReference type="PRINTS" id="PR00783">
    <property type="entry name" value="MINTRINSICP"/>
</dbReference>
<evidence type="ECO:0000256" key="4">
    <source>
        <dbReference type="ARBA" id="ARBA00022737"/>
    </source>
</evidence>
<dbReference type="PANTHER" id="PTHR45724:SF51">
    <property type="entry name" value="AQUAPORIN NIP1-2"/>
    <property type="match status" value="1"/>
</dbReference>
<keyword evidence="4" id="KW-0677">Repeat</keyword>
<dbReference type="Gene3D" id="1.20.1080.10">
    <property type="entry name" value="Glycerol uptake facilitator protein"/>
    <property type="match status" value="1"/>
</dbReference>
<evidence type="ECO:0000313" key="11">
    <source>
        <dbReference type="Proteomes" id="UP000007015"/>
    </source>
</evidence>
<evidence type="ECO:0000313" key="10">
    <source>
        <dbReference type="EMBL" id="EEC70128.1"/>
    </source>
</evidence>
<evidence type="ECO:0000256" key="2">
    <source>
        <dbReference type="ARBA" id="ARBA00022448"/>
    </source>
</evidence>
<dbReference type="STRING" id="39946.B8A6K8"/>
<evidence type="ECO:0000256" key="3">
    <source>
        <dbReference type="ARBA" id="ARBA00022692"/>
    </source>
</evidence>
<dbReference type="InterPro" id="IPR000425">
    <property type="entry name" value="MIP"/>
</dbReference>
<dbReference type="OMA" id="TPACINT"/>
<organism evidence="10 11">
    <name type="scientific">Oryza sativa subsp. indica</name>
    <name type="common">Rice</name>
    <dbReference type="NCBI Taxonomy" id="39946"/>
    <lineage>
        <taxon>Eukaryota</taxon>
        <taxon>Viridiplantae</taxon>
        <taxon>Streptophyta</taxon>
        <taxon>Embryophyta</taxon>
        <taxon>Tracheophyta</taxon>
        <taxon>Spermatophyta</taxon>
        <taxon>Magnoliopsida</taxon>
        <taxon>Liliopsida</taxon>
        <taxon>Poales</taxon>
        <taxon>Poaceae</taxon>
        <taxon>BOP clade</taxon>
        <taxon>Oryzoideae</taxon>
        <taxon>Oryzeae</taxon>
        <taxon>Oryzinae</taxon>
        <taxon>Oryza</taxon>
        <taxon>Oryza sativa</taxon>
    </lineage>
</organism>
<feature type="transmembrane region" description="Helical" evidence="9">
    <location>
        <begin position="262"/>
        <end position="281"/>
    </location>
</feature>
<feature type="compositionally biased region" description="Low complexity" evidence="8">
    <location>
        <begin position="118"/>
        <end position="127"/>
    </location>
</feature>
<protein>
    <submittedName>
        <fullName evidence="10">Uncharacterized protein</fullName>
    </submittedName>
</protein>
<dbReference type="InterPro" id="IPR034294">
    <property type="entry name" value="Aquaporin_transptr"/>
</dbReference>
<dbReference type="InterPro" id="IPR022357">
    <property type="entry name" value="MIP_CS"/>
</dbReference>
<evidence type="ECO:0000256" key="7">
    <source>
        <dbReference type="RuleBase" id="RU000477"/>
    </source>
</evidence>
<dbReference type="InterPro" id="IPR023271">
    <property type="entry name" value="Aquaporin-like"/>
</dbReference>
<feature type="transmembrane region" description="Helical" evidence="9">
    <location>
        <begin position="293"/>
        <end position="315"/>
    </location>
</feature>
<accession>B8A6K8</accession>
<dbReference type="GO" id="GO:0016020">
    <property type="term" value="C:membrane"/>
    <property type="evidence" value="ECO:0007669"/>
    <property type="project" value="UniProtKB-SubCell"/>
</dbReference>
<comment type="subcellular location">
    <subcellularLocation>
        <location evidence="1">Membrane</location>
        <topology evidence="1">Multi-pass membrane protein</topology>
    </subcellularLocation>
</comment>
<keyword evidence="6 9" id="KW-0472">Membrane</keyword>
<dbReference type="AlphaFoldDB" id="B8A6K8"/>
<dbReference type="HOGENOM" id="CLU_020019_3_1_1"/>
<keyword evidence="5 9" id="KW-1133">Transmembrane helix</keyword>
<feature type="compositionally biased region" description="Basic and acidic residues" evidence="8">
    <location>
        <begin position="106"/>
        <end position="117"/>
    </location>
</feature>
<dbReference type="CDD" id="cd00333">
    <property type="entry name" value="MIP"/>
    <property type="match status" value="1"/>
</dbReference>
<dbReference type="PROSITE" id="PS00221">
    <property type="entry name" value="MIP"/>
    <property type="match status" value="1"/>
</dbReference>
<reference evidence="10 11" key="1">
    <citation type="journal article" date="2005" name="PLoS Biol.">
        <title>The genomes of Oryza sativa: a history of duplications.</title>
        <authorList>
            <person name="Yu J."/>
            <person name="Wang J."/>
            <person name="Lin W."/>
            <person name="Li S."/>
            <person name="Li H."/>
            <person name="Zhou J."/>
            <person name="Ni P."/>
            <person name="Dong W."/>
            <person name="Hu S."/>
            <person name="Zeng C."/>
            <person name="Zhang J."/>
            <person name="Zhang Y."/>
            <person name="Li R."/>
            <person name="Xu Z."/>
            <person name="Li S."/>
            <person name="Li X."/>
            <person name="Zheng H."/>
            <person name="Cong L."/>
            <person name="Lin L."/>
            <person name="Yin J."/>
            <person name="Geng J."/>
            <person name="Li G."/>
            <person name="Shi J."/>
            <person name="Liu J."/>
            <person name="Lv H."/>
            <person name="Li J."/>
            <person name="Wang J."/>
            <person name="Deng Y."/>
            <person name="Ran L."/>
            <person name="Shi X."/>
            <person name="Wang X."/>
            <person name="Wu Q."/>
            <person name="Li C."/>
            <person name="Ren X."/>
            <person name="Wang J."/>
            <person name="Wang X."/>
            <person name="Li D."/>
            <person name="Liu D."/>
            <person name="Zhang X."/>
            <person name="Ji Z."/>
            <person name="Zhao W."/>
            <person name="Sun Y."/>
            <person name="Zhang Z."/>
            <person name="Bao J."/>
            <person name="Han Y."/>
            <person name="Dong L."/>
            <person name="Ji J."/>
            <person name="Chen P."/>
            <person name="Wu S."/>
            <person name="Liu J."/>
            <person name="Xiao Y."/>
            <person name="Bu D."/>
            <person name="Tan J."/>
            <person name="Yang L."/>
            <person name="Ye C."/>
            <person name="Zhang J."/>
            <person name="Xu J."/>
            <person name="Zhou Y."/>
            <person name="Yu Y."/>
            <person name="Zhang B."/>
            <person name="Zhuang S."/>
            <person name="Wei H."/>
            <person name="Liu B."/>
            <person name="Lei M."/>
            <person name="Yu H."/>
            <person name="Li Y."/>
            <person name="Xu H."/>
            <person name="Wei S."/>
            <person name="He X."/>
            <person name="Fang L."/>
            <person name="Zhang Z."/>
            <person name="Zhang Y."/>
            <person name="Huang X."/>
            <person name="Su Z."/>
            <person name="Tong W."/>
            <person name="Li J."/>
            <person name="Tong Z."/>
            <person name="Li S."/>
            <person name="Ye J."/>
            <person name="Wang L."/>
            <person name="Fang L."/>
            <person name="Lei T."/>
            <person name="Chen C."/>
            <person name="Chen H."/>
            <person name="Xu Z."/>
            <person name="Li H."/>
            <person name="Huang H."/>
            <person name="Zhang F."/>
            <person name="Xu H."/>
            <person name="Li N."/>
            <person name="Zhao C."/>
            <person name="Li S."/>
            <person name="Dong L."/>
            <person name="Huang Y."/>
            <person name="Li L."/>
            <person name="Xi Y."/>
            <person name="Qi Q."/>
            <person name="Li W."/>
            <person name="Zhang B."/>
            <person name="Hu W."/>
            <person name="Zhang Y."/>
            <person name="Tian X."/>
            <person name="Jiao Y."/>
            <person name="Liang X."/>
            <person name="Jin J."/>
            <person name="Gao L."/>
            <person name="Zheng W."/>
            <person name="Hao B."/>
            <person name="Liu S."/>
            <person name="Wang W."/>
            <person name="Yuan L."/>
            <person name="Cao M."/>
            <person name="McDermott J."/>
            <person name="Samudrala R."/>
            <person name="Wang J."/>
            <person name="Wong G.K."/>
            <person name="Yang H."/>
        </authorList>
    </citation>
    <scope>NUCLEOTIDE SEQUENCE [LARGE SCALE GENOMIC DNA]</scope>
    <source>
        <strain evidence="11">cv. 93-11</strain>
    </source>
</reference>
<comment type="similarity">
    <text evidence="7">Belongs to the MIP/aquaporin (TC 1.A.8) family.</text>
</comment>
<evidence type="ECO:0000256" key="6">
    <source>
        <dbReference type="ARBA" id="ARBA00023136"/>
    </source>
</evidence>
<feature type="transmembrane region" description="Helical" evidence="9">
    <location>
        <begin position="335"/>
        <end position="356"/>
    </location>
</feature>
<sequence>MAVVVDGVSPPWSKEAVVHLLSAHQPCLLKNGLEETETTRASGLPNLRNDSINRVLIESLVERWLSSLHTPACINTLMIDNFAIESGREMAGREDGAAAGAMEEGQDSKEVKCESSKDGSSSSSSSSRCHGNDVISVQFMQKILAEILGTYFMIFAGCGAVVVNQSTGGAVTFPGICAVWGLVVTVLVYSVSHISGAHFNPAVTVAFATCGRFRWKQVPSYVVAQVLGSTMASLTLRVVFVGGGGGARGEHLFFGTTPAGSMAQAAALEFVISFFLMFVVSGVATDNRAIGELAGLAVGATVAVNVLFAGPVTGASMNPARSLGPAMVAGRYGGVWVYVAAPVSGTVCGAWAYNLLRFTDKPLRDIANTGSFLRRSSRRS</sequence>
<dbReference type="Pfam" id="PF00230">
    <property type="entry name" value="MIP"/>
    <property type="match status" value="1"/>
</dbReference>
<feature type="region of interest" description="Disordered" evidence="8">
    <location>
        <begin position="93"/>
        <end position="129"/>
    </location>
</feature>
<gene>
    <name evidence="10" type="ORF">OsI_00806</name>
</gene>
<dbReference type="SUPFAM" id="SSF81338">
    <property type="entry name" value="Aquaporin-like"/>
    <property type="match status" value="1"/>
</dbReference>
<dbReference type="GO" id="GO:0015267">
    <property type="term" value="F:channel activity"/>
    <property type="evidence" value="ECO:0007669"/>
    <property type="project" value="InterPro"/>
</dbReference>
<evidence type="ECO:0000256" key="8">
    <source>
        <dbReference type="SAM" id="MobiDB-lite"/>
    </source>
</evidence>
<evidence type="ECO:0000256" key="1">
    <source>
        <dbReference type="ARBA" id="ARBA00004141"/>
    </source>
</evidence>
<keyword evidence="2 7" id="KW-0813">Transport</keyword>
<keyword evidence="3 7" id="KW-0812">Transmembrane</keyword>
<feature type="transmembrane region" description="Helical" evidence="9">
    <location>
        <begin position="143"/>
        <end position="163"/>
    </location>
</feature>
<dbReference type="NCBIfam" id="TIGR00861">
    <property type="entry name" value="MIP"/>
    <property type="match status" value="1"/>
</dbReference>